<name>A0A6J7WP25_9CAUD</name>
<sequence>MATISALRSALTSNLQTISGLRVATTLPDVVNPPMAMIGLEKVVYNRQNNKSMAEYTFKVSVIVGRVSERTAQNLLDVLVAPSGAGSIKTAIESDRTLGGNAFDVFIPELSAYGAVSINGIDYLSAEFSVQVFAS</sequence>
<proteinExistence type="predicted"/>
<evidence type="ECO:0000313" key="1">
    <source>
        <dbReference type="EMBL" id="CAB5218608.1"/>
    </source>
</evidence>
<evidence type="ECO:0008006" key="2">
    <source>
        <dbReference type="Google" id="ProtNLM"/>
    </source>
</evidence>
<protein>
    <recommendedName>
        <fullName evidence="2">Tail completion protein</fullName>
    </recommendedName>
</protein>
<reference evidence="1" key="1">
    <citation type="submission" date="2020-05" db="EMBL/GenBank/DDBJ databases">
        <authorList>
            <person name="Chiriac C."/>
            <person name="Salcher M."/>
            <person name="Ghai R."/>
            <person name="Kavagutti S V."/>
        </authorList>
    </citation>
    <scope>NUCLEOTIDE SEQUENCE</scope>
</reference>
<organism evidence="1">
    <name type="scientific">uncultured Caudovirales phage</name>
    <dbReference type="NCBI Taxonomy" id="2100421"/>
    <lineage>
        <taxon>Viruses</taxon>
        <taxon>Duplodnaviria</taxon>
        <taxon>Heunggongvirae</taxon>
        <taxon>Uroviricota</taxon>
        <taxon>Caudoviricetes</taxon>
        <taxon>Peduoviridae</taxon>
        <taxon>Maltschvirus</taxon>
        <taxon>Maltschvirus maltsch</taxon>
    </lineage>
</organism>
<accession>A0A6J7WP25</accession>
<dbReference type="EMBL" id="LR798260">
    <property type="protein sequence ID" value="CAB5218608.1"/>
    <property type="molecule type" value="Genomic_DNA"/>
</dbReference>
<gene>
    <name evidence="1" type="ORF">UFOVP219_39</name>
</gene>